<feature type="domain" description="Carboxylesterase type B" evidence="5">
    <location>
        <begin position="35"/>
        <end position="528"/>
    </location>
</feature>
<dbReference type="InterPro" id="IPR019826">
    <property type="entry name" value="Carboxylesterase_B_AS"/>
</dbReference>
<feature type="signal peptide" evidence="3">
    <location>
        <begin position="1"/>
        <end position="20"/>
    </location>
</feature>
<evidence type="ECO:0000256" key="4">
    <source>
        <dbReference type="SAM" id="MobiDB-lite"/>
    </source>
</evidence>
<evidence type="ECO:0000256" key="1">
    <source>
        <dbReference type="ARBA" id="ARBA00005964"/>
    </source>
</evidence>
<dbReference type="EC" id="3.1.1.-" evidence="3"/>
<name>A0ABR3FTN5_9AGAR</name>
<organism evidence="6 7">
    <name type="scientific">Marasmius crinis-equi</name>
    <dbReference type="NCBI Taxonomy" id="585013"/>
    <lineage>
        <taxon>Eukaryota</taxon>
        <taxon>Fungi</taxon>
        <taxon>Dikarya</taxon>
        <taxon>Basidiomycota</taxon>
        <taxon>Agaricomycotina</taxon>
        <taxon>Agaricomycetes</taxon>
        <taxon>Agaricomycetidae</taxon>
        <taxon>Agaricales</taxon>
        <taxon>Marasmiineae</taxon>
        <taxon>Marasmiaceae</taxon>
        <taxon>Marasmius</taxon>
    </lineage>
</organism>
<feature type="region of interest" description="Disordered" evidence="4">
    <location>
        <begin position="61"/>
        <end position="95"/>
    </location>
</feature>
<evidence type="ECO:0000259" key="5">
    <source>
        <dbReference type="Pfam" id="PF00135"/>
    </source>
</evidence>
<comment type="caution">
    <text evidence="6">The sequence shown here is derived from an EMBL/GenBank/DDBJ whole genome shotgun (WGS) entry which is preliminary data.</text>
</comment>
<evidence type="ECO:0000256" key="2">
    <source>
        <dbReference type="ARBA" id="ARBA00022801"/>
    </source>
</evidence>
<evidence type="ECO:0000313" key="7">
    <source>
        <dbReference type="Proteomes" id="UP001465976"/>
    </source>
</evidence>
<dbReference type="EMBL" id="JBAHYK010000094">
    <property type="protein sequence ID" value="KAL0578556.1"/>
    <property type="molecule type" value="Genomic_DNA"/>
</dbReference>
<dbReference type="PROSITE" id="PS00941">
    <property type="entry name" value="CARBOXYLESTERASE_B_2"/>
    <property type="match status" value="1"/>
</dbReference>
<dbReference type="InterPro" id="IPR029058">
    <property type="entry name" value="AB_hydrolase_fold"/>
</dbReference>
<dbReference type="PROSITE" id="PS00122">
    <property type="entry name" value="CARBOXYLESTERASE_B_1"/>
    <property type="match status" value="1"/>
</dbReference>
<dbReference type="Pfam" id="PF00135">
    <property type="entry name" value="COesterase"/>
    <property type="match status" value="1"/>
</dbReference>
<proteinExistence type="inferred from homology"/>
<protein>
    <recommendedName>
        <fullName evidence="3">Carboxylic ester hydrolase</fullName>
        <ecNumber evidence="3">3.1.1.-</ecNumber>
    </recommendedName>
</protein>
<comment type="similarity">
    <text evidence="1 3">Belongs to the type-B carboxylesterase/lipase family.</text>
</comment>
<evidence type="ECO:0000256" key="3">
    <source>
        <dbReference type="RuleBase" id="RU361235"/>
    </source>
</evidence>
<evidence type="ECO:0000313" key="6">
    <source>
        <dbReference type="EMBL" id="KAL0578556.1"/>
    </source>
</evidence>
<keyword evidence="3" id="KW-0732">Signal</keyword>
<accession>A0ABR3FTN5</accession>
<feature type="compositionally biased region" description="Polar residues" evidence="4">
    <location>
        <begin position="63"/>
        <end position="73"/>
    </location>
</feature>
<gene>
    <name evidence="6" type="ORF">V5O48_003457</name>
</gene>
<dbReference type="InterPro" id="IPR002018">
    <property type="entry name" value="CarbesteraseB"/>
</dbReference>
<dbReference type="InterPro" id="IPR019819">
    <property type="entry name" value="Carboxylesterase_B_CS"/>
</dbReference>
<reference evidence="6 7" key="1">
    <citation type="submission" date="2024-02" db="EMBL/GenBank/DDBJ databases">
        <title>A draft genome for the cacao thread blight pathogen Marasmius crinis-equi.</title>
        <authorList>
            <person name="Cohen S.P."/>
            <person name="Baruah I.K."/>
            <person name="Amoako-Attah I."/>
            <person name="Bukari Y."/>
            <person name="Meinhardt L.W."/>
            <person name="Bailey B.A."/>
        </authorList>
    </citation>
    <scope>NUCLEOTIDE SEQUENCE [LARGE SCALE GENOMIC DNA]</scope>
    <source>
        <strain evidence="6 7">GH-76</strain>
    </source>
</reference>
<dbReference type="PANTHER" id="PTHR11559">
    <property type="entry name" value="CARBOXYLESTERASE"/>
    <property type="match status" value="1"/>
</dbReference>
<sequence length="537" mass="58052">MFHASLALVLVFRVFQPAQAQESAVVDLGYAQYQGVFDGTTNVTSFLGIRYAAAPVGDLRWQGPSSPSNQSGLQRADTEQPWCPQAGQGTSPSNPFLSVGSQIAKRQTIETSEDCLFLNVFYPGATVSSESSPVIVWIHGGGYIGGFASGYEGSDLISQSNDGVVVVVIQYRLGLFGFLSGNEVHANGALNAGLLDQNFALRWVNRHISKFGGDPAQVTIWGLSAGAGSVLQHIIAENGQTSPQLFRGAITSSTFLPSQYGFNDTIPQALYHQVVDSVNCTTAQDTLACLRKADTTALQTANTNINLAAFFGTFAFVPVVDGTFIKQRPIEALKEGKVNGEALLAVTNTNEGDLFVNQTASPLNASQYAAELYPELRSQDTAKIAQLYGSSGSAVTQENLIMGESIFICPSYYLLNAFQTHSYKGEYAVLPALHGGEFTLYWPSFGRRFGIPIPFNNTDFINAFAQPFINFAISLDPNAKVDPSNITPKWDLYSTDNTEMVFNKTAENLPDIHADTTNEALLERCRFWESVGALTGQ</sequence>
<dbReference type="InterPro" id="IPR050309">
    <property type="entry name" value="Type-B_Carboxylest/Lipase"/>
</dbReference>
<dbReference type="Proteomes" id="UP001465976">
    <property type="component" value="Unassembled WGS sequence"/>
</dbReference>
<dbReference type="SUPFAM" id="SSF53474">
    <property type="entry name" value="alpha/beta-Hydrolases"/>
    <property type="match status" value="1"/>
</dbReference>
<keyword evidence="2 3" id="KW-0378">Hydrolase</keyword>
<dbReference type="Gene3D" id="3.40.50.1820">
    <property type="entry name" value="alpha/beta hydrolase"/>
    <property type="match status" value="1"/>
</dbReference>
<keyword evidence="7" id="KW-1185">Reference proteome</keyword>
<feature type="chain" id="PRO_5044997210" description="Carboxylic ester hydrolase" evidence="3">
    <location>
        <begin position="21"/>
        <end position="537"/>
    </location>
</feature>